<accession>A0ABR0T4U4</accession>
<name>A0ABR0T4U4_AURPU</name>
<gene>
    <name evidence="1" type="ORF">QM012_005542</name>
</gene>
<protein>
    <submittedName>
        <fullName evidence="1">Uncharacterized protein</fullName>
    </submittedName>
</protein>
<reference evidence="1 2" key="1">
    <citation type="submission" date="2023-11" db="EMBL/GenBank/DDBJ databases">
        <title>Draft genome sequence and annotation of the polyextremotolerant black yeast-like fungus Aureobasidium pullulans NRRL 62042.</title>
        <authorList>
            <person name="Dielentheis-Frenken M.R.E."/>
            <person name="Wibberg D."/>
            <person name="Blank L.M."/>
            <person name="Tiso T."/>
        </authorList>
    </citation>
    <scope>NUCLEOTIDE SEQUENCE [LARGE SCALE GENOMIC DNA]</scope>
    <source>
        <strain evidence="1 2">NRRL 62042</strain>
    </source>
</reference>
<dbReference type="EMBL" id="JASGXD010000025">
    <property type="protein sequence ID" value="KAK5999417.1"/>
    <property type="molecule type" value="Genomic_DNA"/>
</dbReference>
<keyword evidence="2" id="KW-1185">Reference proteome</keyword>
<organism evidence="1 2">
    <name type="scientific">Aureobasidium pullulans</name>
    <name type="common">Black yeast</name>
    <name type="synonym">Pullularia pullulans</name>
    <dbReference type="NCBI Taxonomy" id="5580"/>
    <lineage>
        <taxon>Eukaryota</taxon>
        <taxon>Fungi</taxon>
        <taxon>Dikarya</taxon>
        <taxon>Ascomycota</taxon>
        <taxon>Pezizomycotina</taxon>
        <taxon>Dothideomycetes</taxon>
        <taxon>Dothideomycetidae</taxon>
        <taxon>Dothideales</taxon>
        <taxon>Saccotheciaceae</taxon>
        <taxon>Aureobasidium</taxon>
    </lineage>
</organism>
<comment type="caution">
    <text evidence="1">The sequence shown here is derived from an EMBL/GenBank/DDBJ whole genome shotgun (WGS) entry which is preliminary data.</text>
</comment>
<evidence type="ECO:0000313" key="2">
    <source>
        <dbReference type="Proteomes" id="UP001341245"/>
    </source>
</evidence>
<sequence length="55" mass="6433">MSLDIEQDEFFEWTTDEQEFKVCFPGFSDRVEEVKQVVEEHDSFKEPSTGQVSVS</sequence>
<dbReference type="Proteomes" id="UP001341245">
    <property type="component" value="Unassembled WGS sequence"/>
</dbReference>
<evidence type="ECO:0000313" key="1">
    <source>
        <dbReference type="EMBL" id="KAK5999417.1"/>
    </source>
</evidence>
<proteinExistence type="predicted"/>